<comment type="subcellular location">
    <subcellularLocation>
        <location evidence="1">Cell membrane</location>
    </subcellularLocation>
</comment>
<dbReference type="GO" id="GO:0043190">
    <property type="term" value="C:ATP-binding cassette (ABC) transporter complex"/>
    <property type="evidence" value="ECO:0007669"/>
    <property type="project" value="TreeGrafter"/>
</dbReference>
<protein>
    <submittedName>
        <fullName evidence="11">ABC-type cobalt transport system, ATPase component, cbiO (CbiO)</fullName>
    </submittedName>
</protein>
<feature type="domain" description="ABC transporter" evidence="10">
    <location>
        <begin position="2"/>
        <end position="234"/>
    </location>
</feature>
<dbReference type="HOGENOM" id="CLU_000604_1_22_2"/>
<proteinExistence type="inferred from homology"/>
<dbReference type="InterPro" id="IPR003439">
    <property type="entry name" value="ABC_transporter-like_ATP-bd"/>
</dbReference>
<dbReference type="GO" id="GO:0016887">
    <property type="term" value="F:ATP hydrolysis activity"/>
    <property type="evidence" value="ECO:0007669"/>
    <property type="project" value="InterPro"/>
</dbReference>
<organism evidence="11 12">
    <name type="scientific">Thermococcus gammatolerans (strain DSM 15229 / JCM 11827 / EJ3)</name>
    <dbReference type="NCBI Taxonomy" id="593117"/>
    <lineage>
        <taxon>Archaea</taxon>
        <taxon>Methanobacteriati</taxon>
        <taxon>Methanobacteriota</taxon>
        <taxon>Thermococci</taxon>
        <taxon>Thermococcales</taxon>
        <taxon>Thermococcaceae</taxon>
        <taxon>Thermococcus</taxon>
    </lineage>
</organism>
<dbReference type="PROSITE" id="PS50893">
    <property type="entry name" value="ABC_TRANSPORTER_2"/>
    <property type="match status" value="1"/>
</dbReference>
<keyword evidence="3" id="KW-0813">Transport</keyword>
<keyword evidence="6" id="KW-0067">ATP-binding</keyword>
<evidence type="ECO:0000256" key="8">
    <source>
        <dbReference type="ARBA" id="ARBA00023136"/>
    </source>
</evidence>
<gene>
    <name evidence="11" type="primary">cbiO</name>
    <name evidence="11" type="ordered locus">TGAM_1802</name>
</gene>
<dbReference type="SUPFAM" id="SSF52540">
    <property type="entry name" value="P-loop containing nucleoside triphosphate hydrolases"/>
    <property type="match status" value="1"/>
</dbReference>
<dbReference type="Proteomes" id="UP000001488">
    <property type="component" value="Chromosome"/>
</dbReference>
<dbReference type="CDD" id="cd03225">
    <property type="entry name" value="ABC_cobalt_CbiO_domain1"/>
    <property type="match status" value="1"/>
</dbReference>
<evidence type="ECO:0000313" key="12">
    <source>
        <dbReference type="Proteomes" id="UP000001488"/>
    </source>
</evidence>
<dbReference type="OrthoDB" id="35850at2157"/>
<evidence type="ECO:0000313" key="11">
    <source>
        <dbReference type="EMBL" id="ACS34304.1"/>
    </source>
</evidence>
<evidence type="ECO:0000256" key="9">
    <source>
        <dbReference type="ARBA" id="ARBA00025157"/>
    </source>
</evidence>
<dbReference type="EMBL" id="CP001398">
    <property type="protein sequence ID" value="ACS34304.1"/>
    <property type="molecule type" value="Genomic_DNA"/>
</dbReference>
<dbReference type="InterPro" id="IPR017871">
    <property type="entry name" value="ABC_transporter-like_CS"/>
</dbReference>
<evidence type="ECO:0000256" key="4">
    <source>
        <dbReference type="ARBA" id="ARBA00022475"/>
    </source>
</evidence>
<dbReference type="InterPro" id="IPR027417">
    <property type="entry name" value="P-loop_NTPase"/>
</dbReference>
<dbReference type="PANTHER" id="PTHR43553:SF25">
    <property type="entry name" value="ABC-TYPE COBALT TRANSPORT SYSTEM, ATPASE COMPONENT"/>
    <property type="match status" value="1"/>
</dbReference>
<evidence type="ECO:0000256" key="2">
    <source>
        <dbReference type="ARBA" id="ARBA00005417"/>
    </source>
</evidence>
<dbReference type="PROSITE" id="PS00211">
    <property type="entry name" value="ABC_TRANSPORTER_1"/>
    <property type="match status" value="1"/>
</dbReference>
<dbReference type="RefSeq" id="WP_015859413.1">
    <property type="nucleotide sequence ID" value="NC_012804.1"/>
</dbReference>
<dbReference type="InterPro" id="IPR050095">
    <property type="entry name" value="ECF_ABC_transporter_ATP-bd"/>
</dbReference>
<dbReference type="Pfam" id="PF00005">
    <property type="entry name" value="ABC_tran"/>
    <property type="match status" value="1"/>
</dbReference>
<evidence type="ECO:0000256" key="3">
    <source>
        <dbReference type="ARBA" id="ARBA00022448"/>
    </source>
</evidence>
<dbReference type="SMART" id="SM00382">
    <property type="entry name" value="AAA"/>
    <property type="match status" value="1"/>
</dbReference>
<name>C5A1N5_THEGJ</name>
<evidence type="ECO:0000259" key="10">
    <source>
        <dbReference type="PROSITE" id="PS50893"/>
    </source>
</evidence>
<comment type="function">
    <text evidence="9">Probably part of an ABC transporter complex. Responsible for energy coupling to the transport system.</text>
</comment>
<dbReference type="eggNOG" id="arCOG00202">
    <property type="taxonomic scope" value="Archaea"/>
</dbReference>
<keyword evidence="8" id="KW-0472">Membrane</keyword>
<dbReference type="PaxDb" id="593117-TGAM_1802"/>
<evidence type="ECO:0000256" key="6">
    <source>
        <dbReference type="ARBA" id="ARBA00022840"/>
    </source>
</evidence>
<dbReference type="STRING" id="593117.TGAM_1802"/>
<dbReference type="SMR" id="C5A1N5"/>
<dbReference type="GO" id="GO:0042626">
    <property type="term" value="F:ATPase-coupled transmembrane transporter activity"/>
    <property type="evidence" value="ECO:0007669"/>
    <property type="project" value="TreeGrafter"/>
</dbReference>
<dbReference type="FunFam" id="3.40.50.300:FF:000224">
    <property type="entry name" value="Energy-coupling factor transporter ATP-binding protein EcfA"/>
    <property type="match status" value="1"/>
</dbReference>
<dbReference type="InterPro" id="IPR015856">
    <property type="entry name" value="ABC_transpr_CbiO/EcfA_su"/>
</dbReference>
<dbReference type="InterPro" id="IPR003593">
    <property type="entry name" value="AAA+_ATPase"/>
</dbReference>
<dbReference type="PANTHER" id="PTHR43553">
    <property type="entry name" value="HEAVY METAL TRANSPORTER"/>
    <property type="match status" value="1"/>
</dbReference>
<dbReference type="Gene3D" id="3.40.50.300">
    <property type="entry name" value="P-loop containing nucleotide triphosphate hydrolases"/>
    <property type="match status" value="1"/>
</dbReference>
<evidence type="ECO:0000256" key="1">
    <source>
        <dbReference type="ARBA" id="ARBA00004236"/>
    </source>
</evidence>
<dbReference type="KEGG" id="tga:TGAM_1802"/>
<dbReference type="GO" id="GO:0005524">
    <property type="term" value="F:ATP binding"/>
    <property type="evidence" value="ECO:0007669"/>
    <property type="project" value="UniProtKB-KW"/>
</dbReference>
<keyword evidence="4" id="KW-1003">Cell membrane</keyword>
<keyword evidence="7" id="KW-1278">Translocase</keyword>
<evidence type="ECO:0000256" key="7">
    <source>
        <dbReference type="ARBA" id="ARBA00022967"/>
    </source>
</evidence>
<dbReference type="GeneID" id="7987629"/>
<evidence type="ECO:0000256" key="5">
    <source>
        <dbReference type="ARBA" id="ARBA00022741"/>
    </source>
</evidence>
<keyword evidence="5" id="KW-0547">Nucleotide-binding</keyword>
<accession>C5A1N5</accession>
<dbReference type="AlphaFoldDB" id="C5A1N5"/>
<reference evidence="11 12" key="1">
    <citation type="journal article" date="2007" name="Genome Biol.">
        <title>Genome analysis and genome-wide proteomics of Thermococcus gammatolerans, the most radioresistant organism known amongst the Archaea.</title>
        <authorList>
            <person name="Zivanovic Y."/>
            <person name="Armengaud J."/>
            <person name="Lagorce A."/>
            <person name="Leplat C."/>
            <person name="Guerin P."/>
            <person name="Dutertre M."/>
            <person name="Anthouard V."/>
            <person name="Forterre P."/>
            <person name="Wincker P."/>
            <person name="Confalonieri F."/>
        </authorList>
    </citation>
    <scope>NUCLEOTIDE SEQUENCE [LARGE SCALE GENOMIC DNA]</scope>
    <source>
        <strain evidence="12">DSM 15229 / JCM 11827 / EJ3</strain>
    </source>
</reference>
<keyword evidence="12" id="KW-1185">Reference proteome</keyword>
<sequence>MILVESIHHSRNGKEVLRGVNMSLDRGEVLALLGPNGAGKTTLAKHLNGLLKPTKGRVLVDGIDTRKSSVAELSRKVGYVFQRLERMFFTGRVFDEVAFGPGSLGMDENEVKERVEWALSLVGLKGYENRKPLSLSGGEMRKLAIACVLAMGTDYVILDEPTSDLDGRGFKAVVELVKRLRAEGKGVLLITHDVELALEVSDRVVVLFNGRIAFEGKPEGLLNLNLWEYGLRETRWIELMRRSLIEGH</sequence>
<comment type="similarity">
    <text evidence="2">Belongs to the ABC transporter superfamily.</text>
</comment>
<dbReference type="PATRIC" id="fig|593117.10.peg.1810"/>